<dbReference type="AlphaFoldDB" id="A0A8S1HXR2"/>
<keyword evidence="3 6" id="KW-0560">Oxidoreductase</keyword>
<dbReference type="GO" id="GO:0005829">
    <property type="term" value="C:cytosol"/>
    <property type="evidence" value="ECO:0007669"/>
    <property type="project" value="TreeGrafter"/>
</dbReference>
<dbReference type="PROSITE" id="PS51352">
    <property type="entry name" value="THIOREDOXIN_2"/>
    <property type="match status" value="1"/>
</dbReference>
<keyword evidence="1 6" id="KW-0575">Peroxidase</keyword>
<keyword evidence="4 6" id="KW-0676">Redox-active center</keyword>
<protein>
    <recommendedName>
        <fullName evidence="8">Thioredoxin domain-containing protein</fullName>
    </recommendedName>
</protein>
<dbReference type="Proteomes" id="UP000835052">
    <property type="component" value="Unassembled WGS sequence"/>
</dbReference>
<evidence type="ECO:0000256" key="7">
    <source>
        <dbReference type="PIRSR" id="PIRSR000239-1"/>
    </source>
</evidence>
<dbReference type="GO" id="GO:0004601">
    <property type="term" value="F:peroxidase activity"/>
    <property type="evidence" value="ECO:0007669"/>
    <property type="project" value="UniProtKB-UniRule"/>
</dbReference>
<evidence type="ECO:0000256" key="4">
    <source>
        <dbReference type="ARBA" id="ARBA00023284"/>
    </source>
</evidence>
<reference evidence="9" key="1">
    <citation type="submission" date="2020-10" db="EMBL/GenBank/DDBJ databases">
        <authorList>
            <person name="Kikuchi T."/>
        </authorList>
    </citation>
    <scope>NUCLEOTIDE SEQUENCE</scope>
    <source>
        <strain evidence="9">NKZ352</strain>
    </source>
</reference>
<evidence type="ECO:0000256" key="3">
    <source>
        <dbReference type="ARBA" id="ARBA00023002"/>
    </source>
</evidence>
<evidence type="ECO:0000256" key="2">
    <source>
        <dbReference type="ARBA" id="ARBA00022862"/>
    </source>
</evidence>
<name>A0A8S1HXR2_9PELO</name>
<evidence type="ECO:0000313" key="10">
    <source>
        <dbReference type="Proteomes" id="UP000835052"/>
    </source>
</evidence>
<gene>
    <name evidence="9" type="ORF">CAUJ_LOCUS15140</name>
</gene>
<accession>A0A8S1HXR2</accession>
<organism evidence="9 10">
    <name type="scientific">Caenorhabditis auriculariae</name>
    <dbReference type="NCBI Taxonomy" id="2777116"/>
    <lineage>
        <taxon>Eukaryota</taxon>
        <taxon>Metazoa</taxon>
        <taxon>Ecdysozoa</taxon>
        <taxon>Nematoda</taxon>
        <taxon>Chromadorea</taxon>
        <taxon>Rhabditida</taxon>
        <taxon>Rhabditina</taxon>
        <taxon>Rhabditomorpha</taxon>
        <taxon>Rhabditoidea</taxon>
        <taxon>Rhabditidae</taxon>
        <taxon>Peloderinae</taxon>
        <taxon>Caenorhabditis</taxon>
    </lineage>
</organism>
<evidence type="ECO:0000256" key="6">
    <source>
        <dbReference type="PIRNR" id="PIRNR000239"/>
    </source>
</evidence>
<feature type="active site" description="Cysteine sulfenic acid (-SOH) intermediate; for peroxidase activity" evidence="7">
    <location>
        <position position="45"/>
    </location>
</feature>
<evidence type="ECO:0000259" key="8">
    <source>
        <dbReference type="PROSITE" id="PS51352"/>
    </source>
</evidence>
<keyword evidence="2 6" id="KW-0049">Antioxidant</keyword>
<dbReference type="Pfam" id="PF00578">
    <property type="entry name" value="AhpC-TSA"/>
    <property type="match status" value="1"/>
</dbReference>
<sequence>MKLGDLIPNFSATTDRSKFESFYDWVGEENWSMVFSHPADFTPVCTTELAELRNLSGEFAKRNVKILAVSIDTPQTHREWAKDINGFAKVDQDTELPYEIIADEDRSLCVDLGMIDPDEINAAGVPVSCRAVLLIGPDHRLKAQILYPATVGRNFEEIIRLIDGVQLGYNVPVATPPTLSDQDVLSKLCGGDSSKCEVKNLPSGKKYMRIIHGDHYLQNPQ</sequence>
<evidence type="ECO:0000256" key="5">
    <source>
        <dbReference type="ARBA" id="ARBA00025719"/>
    </source>
</evidence>
<proteinExistence type="inferred from homology"/>
<comment type="similarity">
    <text evidence="5">Belongs to the peroxiredoxin family. Prx6 subfamily.</text>
</comment>
<dbReference type="PIRSF" id="PIRSF000239">
    <property type="entry name" value="AHPC"/>
    <property type="match status" value="1"/>
</dbReference>
<dbReference type="InterPro" id="IPR000866">
    <property type="entry name" value="AhpC/TSA"/>
</dbReference>
<comment type="function">
    <text evidence="6">Thiol-specific peroxidase that catalyzes the reduction of hydrogen peroxide and organic hydroperoxides to water and alcohols, respectively.</text>
</comment>
<dbReference type="OrthoDB" id="2996783at2759"/>
<dbReference type="InterPro" id="IPR036249">
    <property type="entry name" value="Thioredoxin-like_sf"/>
</dbReference>
<dbReference type="GO" id="GO:0045454">
    <property type="term" value="P:cell redox homeostasis"/>
    <property type="evidence" value="ECO:0007669"/>
    <property type="project" value="TreeGrafter"/>
</dbReference>
<dbReference type="PANTHER" id="PTHR43503">
    <property type="entry name" value="MCG48959-RELATED"/>
    <property type="match status" value="1"/>
</dbReference>
<dbReference type="SUPFAM" id="SSF52833">
    <property type="entry name" value="Thioredoxin-like"/>
    <property type="match status" value="1"/>
</dbReference>
<feature type="domain" description="Thioredoxin" evidence="8">
    <location>
        <begin position="1"/>
        <end position="167"/>
    </location>
</feature>
<dbReference type="GO" id="GO:0005739">
    <property type="term" value="C:mitochondrion"/>
    <property type="evidence" value="ECO:0007669"/>
    <property type="project" value="TreeGrafter"/>
</dbReference>
<evidence type="ECO:0000256" key="1">
    <source>
        <dbReference type="ARBA" id="ARBA00022559"/>
    </source>
</evidence>
<dbReference type="Gene3D" id="3.30.1020.10">
    <property type="entry name" value="Antioxidant, Horf6, Chain A, domain2"/>
    <property type="match status" value="1"/>
</dbReference>
<evidence type="ECO:0000313" key="9">
    <source>
        <dbReference type="EMBL" id="CAD6199236.1"/>
    </source>
</evidence>
<dbReference type="InterPro" id="IPR024706">
    <property type="entry name" value="Peroxiredoxin_AhpC-typ"/>
</dbReference>
<dbReference type="Gene3D" id="3.40.30.10">
    <property type="entry name" value="Glutaredoxin"/>
    <property type="match status" value="1"/>
</dbReference>
<dbReference type="InterPro" id="IPR013766">
    <property type="entry name" value="Thioredoxin_domain"/>
</dbReference>
<keyword evidence="10" id="KW-1185">Reference proteome</keyword>
<dbReference type="EMBL" id="CAJGYM010000162">
    <property type="protein sequence ID" value="CAD6199236.1"/>
    <property type="molecule type" value="Genomic_DNA"/>
</dbReference>
<dbReference type="PANTHER" id="PTHR43503:SF4">
    <property type="entry name" value="PEROXIREDOXIN-6"/>
    <property type="match status" value="1"/>
</dbReference>
<dbReference type="FunFam" id="3.40.30.10:FF:000011">
    <property type="entry name" value="Peroxiredoxin PRX1"/>
    <property type="match status" value="1"/>
</dbReference>
<comment type="caution">
    <text evidence="9">The sequence shown here is derived from an EMBL/GenBank/DDBJ whole genome shotgun (WGS) entry which is preliminary data.</text>
</comment>